<name>A0A195FLX9_9HYME</name>
<keyword evidence="2" id="KW-1185">Reference proteome</keyword>
<dbReference type="Proteomes" id="UP000078541">
    <property type="component" value="Unassembled WGS sequence"/>
</dbReference>
<gene>
    <name evidence="1" type="ORF">ALC56_04587</name>
</gene>
<protein>
    <submittedName>
        <fullName evidence="1">Uncharacterized protein</fullName>
    </submittedName>
</protein>
<dbReference type="AlphaFoldDB" id="A0A195FLX9"/>
<evidence type="ECO:0000313" key="2">
    <source>
        <dbReference type="Proteomes" id="UP000078541"/>
    </source>
</evidence>
<organism evidence="1 2">
    <name type="scientific">Trachymyrmex septentrionalis</name>
    <dbReference type="NCBI Taxonomy" id="34720"/>
    <lineage>
        <taxon>Eukaryota</taxon>
        <taxon>Metazoa</taxon>
        <taxon>Ecdysozoa</taxon>
        <taxon>Arthropoda</taxon>
        <taxon>Hexapoda</taxon>
        <taxon>Insecta</taxon>
        <taxon>Pterygota</taxon>
        <taxon>Neoptera</taxon>
        <taxon>Endopterygota</taxon>
        <taxon>Hymenoptera</taxon>
        <taxon>Apocrita</taxon>
        <taxon>Aculeata</taxon>
        <taxon>Formicoidea</taxon>
        <taxon>Formicidae</taxon>
        <taxon>Myrmicinae</taxon>
        <taxon>Trachymyrmex</taxon>
    </lineage>
</organism>
<accession>A0A195FLX9</accession>
<dbReference type="EMBL" id="KQ981491">
    <property type="protein sequence ID" value="KYN40994.1"/>
    <property type="molecule type" value="Genomic_DNA"/>
</dbReference>
<proteinExistence type="predicted"/>
<sequence>MYSFLKNVHTSYPPARSYRELLAEKIYLYPKQAYETTTNSLQPPTTHSKMRRWFRQLKRTRVAYTTRDVKRSTVWSRVKSRGCEARFTAVQQHVPGDHARLLVSHSRRRSSLSTFCDVRLWSANCSGRAGSLKQRFSVSDPNEHFPTAHDAIFRIAPGGATVVAAMPFQARRNRD</sequence>
<evidence type="ECO:0000313" key="1">
    <source>
        <dbReference type="EMBL" id="KYN40994.1"/>
    </source>
</evidence>
<reference evidence="1 2" key="1">
    <citation type="submission" date="2016-03" db="EMBL/GenBank/DDBJ databases">
        <title>Trachymyrmex septentrionalis WGS genome.</title>
        <authorList>
            <person name="Nygaard S."/>
            <person name="Hu H."/>
            <person name="Boomsma J."/>
            <person name="Zhang G."/>
        </authorList>
    </citation>
    <scope>NUCLEOTIDE SEQUENCE [LARGE SCALE GENOMIC DNA]</scope>
    <source>
        <strain evidence="1">Tsep2-gDNA-1</strain>
        <tissue evidence="1">Whole body</tissue>
    </source>
</reference>